<feature type="transmembrane region" description="Helical" evidence="3">
    <location>
        <begin position="205"/>
        <end position="236"/>
    </location>
</feature>
<accession>A0ABR3X6M2</accession>
<feature type="compositionally biased region" description="Acidic residues" evidence="2">
    <location>
        <begin position="84"/>
        <end position="105"/>
    </location>
</feature>
<proteinExistence type="inferred from homology"/>
<dbReference type="Gene3D" id="1.20.930.40">
    <property type="entry name" value="Transferrin receptor-like, dimerisation domain"/>
    <property type="match status" value="1"/>
</dbReference>
<dbReference type="SUPFAM" id="SSF53187">
    <property type="entry name" value="Zn-dependent exopeptidases"/>
    <property type="match status" value="1"/>
</dbReference>
<dbReference type="Gene3D" id="3.40.630.10">
    <property type="entry name" value="Zn peptidases"/>
    <property type="match status" value="1"/>
</dbReference>
<dbReference type="InterPro" id="IPR036757">
    <property type="entry name" value="TFR-like_dimer_dom_sf"/>
</dbReference>
<protein>
    <recommendedName>
        <fullName evidence="9">N-acetylated-alpha-linked acidic dipeptidase</fullName>
    </recommendedName>
</protein>
<evidence type="ECO:0000313" key="8">
    <source>
        <dbReference type="Proteomes" id="UP001586593"/>
    </source>
</evidence>
<evidence type="ECO:0000256" key="3">
    <source>
        <dbReference type="SAM" id="Phobius"/>
    </source>
</evidence>
<dbReference type="PANTHER" id="PTHR10404">
    <property type="entry name" value="N-ACETYLATED-ALPHA-LINKED ACIDIC DIPEPTIDASE"/>
    <property type="match status" value="1"/>
</dbReference>
<feature type="domain" description="Transferrin receptor-like dimerisation" evidence="5">
    <location>
        <begin position="807"/>
        <end position="932"/>
    </location>
</feature>
<dbReference type="SUPFAM" id="SSF52025">
    <property type="entry name" value="PA domain"/>
    <property type="match status" value="1"/>
</dbReference>
<dbReference type="CDD" id="cd02121">
    <property type="entry name" value="PA_GCPII_like"/>
    <property type="match status" value="1"/>
</dbReference>
<name>A0ABR3X6M2_9PEZI</name>
<reference evidence="7 8" key="1">
    <citation type="journal article" date="2024" name="Commun. Biol.">
        <title>Comparative genomic analysis of thermophilic fungi reveals convergent evolutionary adaptations and gene losses.</title>
        <authorList>
            <person name="Steindorff A.S."/>
            <person name="Aguilar-Pontes M.V."/>
            <person name="Robinson A.J."/>
            <person name="Andreopoulos B."/>
            <person name="LaButti K."/>
            <person name="Kuo A."/>
            <person name="Mondo S."/>
            <person name="Riley R."/>
            <person name="Otillar R."/>
            <person name="Haridas S."/>
            <person name="Lipzen A."/>
            <person name="Grimwood J."/>
            <person name="Schmutz J."/>
            <person name="Clum A."/>
            <person name="Reid I.D."/>
            <person name="Moisan M.C."/>
            <person name="Butler G."/>
            <person name="Nguyen T.T.M."/>
            <person name="Dewar K."/>
            <person name="Conant G."/>
            <person name="Drula E."/>
            <person name="Henrissat B."/>
            <person name="Hansel C."/>
            <person name="Singer S."/>
            <person name="Hutchinson M.I."/>
            <person name="de Vries R.P."/>
            <person name="Natvig D.O."/>
            <person name="Powell A.J."/>
            <person name="Tsang A."/>
            <person name="Grigoriev I.V."/>
        </authorList>
    </citation>
    <scope>NUCLEOTIDE SEQUENCE [LARGE SCALE GENOMIC DNA]</scope>
    <source>
        <strain evidence="7 8">ATCC 24622</strain>
    </source>
</reference>
<feature type="domain" description="Peptidase M28" evidence="6">
    <location>
        <begin position="557"/>
        <end position="742"/>
    </location>
</feature>
<evidence type="ECO:0000256" key="1">
    <source>
        <dbReference type="ARBA" id="ARBA00005634"/>
    </source>
</evidence>
<sequence length="936" mass="103999">MTGTTMVPDRDDRYDSAVPIPSYEEAVAGTSRRAFEAQWHPDDGHHDQQIAEGQSLLGTSRSAASTAAGSDARRRHGYHPPTAETDDEDDGLCGAEFDSESEDETDQVRREMQEMEILDAEHDDRHDWSSRNLSSLWGKRIGFSLSLPKWTRRWRLPRFQMRLGERAGRGDGGSGSGLNSTSSSAGDDAPEAQTERWWRRWHKRLAVPPFSGAAALLVLGRTLAVLLVLGLLYVLFMSDLFTNMARRMGTQMFDPESVRAHVQTMIDPNRIREKMDQFTSYAHLAGTAGDYRLAAGIKNDFVEYGLEKVRVDEYYVYLNYPNANGRSVEILGSENKPIWSAKLEEPDVGGETAGHETYVFHAHSKSGEAEGPLIYANYGSRDDFKFFEEHGIDTRGAIALVRAGGPEADLGPKVLAAQLAGFSGCLIYSDPADDGFIKGPAAPNGRWMPADAVRRGSVALSGQVIGDPLTPGWESKKTIPRLNVTDSPALVKIPSLPLGWIDAQPLLQRIKGCGERAPKNWVGGVPEVDEWWVGNTSSPIVRLRNHQDEVEKQAIWNVCGRIDGIEQPEKSVIIGNRRDSFAFGASGPHSGTAVFLEVVRIFGDLLSRGWRPLRSIEFMSWDGGEYNMIGSTEFVEEYTETLRRNGLAYINLDQAITGNEFHASGSPVFRKLLLQVLNRVADPIQNVTIRQLFEARHGDLEAIGAGSDYVAFQDIAGTSSLDIRFQGDGFPYRTSFDNFQWMDRVGDPGFVYHKVLGQILALLIVELADRPVLPLDLPTYADRISHWVDDLRHWAKNSPGGGKAEPVDLSPLRAAASELVASVREFEKWQVSWESSVVAASGWEPSSLGRRRDEYNEHMAWFETDLLDRDEGGGIPNRTQFKHVIFGPQLWSPHEVSLFPAVRHILEEDDSELAKTMVERIAKIMKTAASNLLHSS</sequence>
<dbReference type="PANTHER" id="PTHR10404:SF71">
    <property type="entry name" value="CARBOXYPEPTIDASE TRE2, PUTATIVE (AFU_ORTHOLOGUE AFUA_3G10650)-RELATED"/>
    <property type="match status" value="1"/>
</dbReference>
<evidence type="ECO:0000259" key="5">
    <source>
        <dbReference type="Pfam" id="PF04253"/>
    </source>
</evidence>
<dbReference type="InterPro" id="IPR003137">
    <property type="entry name" value="PA_domain"/>
</dbReference>
<comment type="caution">
    <text evidence="7">The sequence shown here is derived from an EMBL/GenBank/DDBJ whole genome shotgun (WGS) entry which is preliminary data.</text>
</comment>
<feature type="domain" description="PA" evidence="4">
    <location>
        <begin position="370"/>
        <end position="455"/>
    </location>
</feature>
<evidence type="ECO:0008006" key="9">
    <source>
        <dbReference type="Google" id="ProtNLM"/>
    </source>
</evidence>
<dbReference type="InterPro" id="IPR007484">
    <property type="entry name" value="Peptidase_M28"/>
</dbReference>
<dbReference type="CDD" id="cd08022">
    <property type="entry name" value="M28_PSMA_like"/>
    <property type="match status" value="1"/>
</dbReference>
<feature type="region of interest" description="Disordered" evidence="2">
    <location>
        <begin position="165"/>
        <end position="190"/>
    </location>
</feature>
<feature type="region of interest" description="Disordered" evidence="2">
    <location>
        <begin position="53"/>
        <end position="106"/>
    </location>
</feature>
<feature type="compositionally biased region" description="Low complexity" evidence="2">
    <location>
        <begin position="55"/>
        <end position="70"/>
    </location>
</feature>
<gene>
    <name evidence="7" type="ORF">VTK73DRAFT_2032</name>
</gene>
<dbReference type="InterPro" id="IPR007365">
    <property type="entry name" value="TFR-like_dimer_dom"/>
</dbReference>
<organism evidence="7 8">
    <name type="scientific">Phialemonium thermophilum</name>
    <dbReference type="NCBI Taxonomy" id="223376"/>
    <lineage>
        <taxon>Eukaryota</taxon>
        <taxon>Fungi</taxon>
        <taxon>Dikarya</taxon>
        <taxon>Ascomycota</taxon>
        <taxon>Pezizomycotina</taxon>
        <taxon>Sordariomycetes</taxon>
        <taxon>Sordariomycetidae</taxon>
        <taxon>Cephalothecales</taxon>
        <taxon>Cephalothecaceae</taxon>
        <taxon>Phialemonium</taxon>
    </lineage>
</organism>
<dbReference type="Gene3D" id="3.50.30.30">
    <property type="match status" value="1"/>
</dbReference>
<evidence type="ECO:0000259" key="4">
    <source>
        <dbReference type="Pfam" id="PF02225"/>
    </source>
</evidence>
<dbReference type="Proteomes" id="UP001586593">
    <property type="component" value="Unassembled WGS sequence"/>
</dbReference>
<dbReference type="SUPFAM" id="SSF47672">
    <property type="entry name" value="Transferrin receptor-like dimerisation domain"/>
    <property type="match status" value="1"/>
</dbReference>
<dbReference type="InterPro" id="IPR046450">
    <property type="entry name" value="PA_dom_sf"/>
</dbReference>
<keyword evidence="8" id="KW-1185">Reference proteome</keyword>
<dbReference type="Pfam" id="PF02225">
    <property type="entry name" value="PA"/>
    <property type="match status" value="1"/>
</dbReference>
<evidence type="ECO:0000259" key="6">
    <source>
        <dbReference type="Pfam" id="PF04389"/>
    </source>
</evidence>
<keyword evidence="3" id="KW-0472">Membrane</keyword>
<dbReference type="InterPro" id="IPR039373">
    <property type="entry name" value="Peptidase_M28B"/>
</dbReference>
<dbReference type="Pfam" id="PF04389">
    <property type="entry name" value="Peptidase_M28"/>
    <property type="match status" value="1"/>
</dbReference>
<feature type="compositionally biased region" description="Low complexity" evidence="2">
    <location>
        <begin position="177"/>
        <end position="187"/>
    </location>
</feature>
<dbReference type="Pfam" id="PF04253">
    <property type="entry name" value="TFR_dimer"/>
    <property type="match status" value="1"/>
</dbReference>
<evidence type="ECO:0000256" key="2">
    <source>
        <dbReference type="SAM" id="MobiDB-lite"/>
    </source>
</evidence>
<dbReference type="EMBL" id="JAZHXJ010000154">
    <property type="protein sequence ID" value="KAL1871568.1"/>
    <property type="molecule type" value="Genomic_DNA"/>
</dbReference>
<keyword evidence="3" id="KW-0812">Transmembrane</keyword>
<comment type="similarity">
    <text evidence="1">Belongs to the peptidase M28 family. M28B subfamily.</text>
</comment>
<keyword evidence="3" id="KW-1133">Transmembrane helix</keyword>
<evidence type="ECO:0000313" key="7">
    <source>
        <dbReference type="EMBL" id="KAL1871568.1"/>
    </source>
</evidence>